<proteinExistence type="inferred from homology"/>
<gene>
    <name evidence="9" type="ORF">CL6EHI_052120</name>
</gene>
<keyword evidence="2 7" id="KW-0808">Transferase</keyword>
<comment type="similarity">
    <text evidence="7">Belongs to the DHHC palmitoyltransferase family.</text>
</comment>
<dbReference type="GO" id="GO:0019706">
    <property type="term" value="F:protein-cysteine S-palmitoyltransferase activity"/>
    <property type="evidence" value="ECO:0007669"/>
    <property type="project" value="UniProtKB-EC"/>
</dbReference>
<comment type="domain">
    <text evidence="7">The DHHC domain is required for palmitoyltransferase activity.</text>
</comment>
<comment type="caution">
    <text evidence="9">The sequence shown here is derived from an EMBL/GenBank/DDBJ whole genome shotgun (WGS) entry which is preliminary data.</text>
</comment>
<dbReference type="EC" id="2.3.1.225" evidence="7"/>
<evidence type="ECO:0000256" key="4">
    <source>
        <dbReference type="ARBA" id="ARBA00022989"/>
    </source>
</evidence>
<feature type="transmembrane region" description="Helical" evidence="7">
    <location>
        <begin position="82"/>
        <end position="99"/>
    </location>
</feature>
<name>A0A5K1UB45_ENTHI</name>
<comment type="subcellular location">
    <subcellularLocation>
        <location evidence="1">Membrane</location>
        <topology evidence="1">Multi-pass membrane protein</topology>
    </subcellularLocation>
</comment>
<dbReference type="AlphaFoldDB" id="A0A5K1UB45"/>
<evidence type="ECO:0000256" key="7">
    <source>
        <dbReference type="RuleBase" id="RU079119"/>
    </source>
</evidence>
<reference evidence="9 10" key="1">
    <citation type="submission" date="2016-05" db="EMBL/GenBank/DDBJ databases">
        <title>First whole genome sequencing of Entamoeba histolytica HM1:IMSS-clone-6.</title>
        <authorList>
            <person name="Mukherjee Avik.K."/>
            <person name="Izumyama S."/>
            <person name="Nakada-Tsukui K."/>
            <person name="Nozaki T."/>
        </authorList>
    </citation>
    <scope>NUCLEOTIDE SEQUENCE [LARGE SCALE GENOMIC DNA]</scope>
    <source>
        <strain evidence="9 10">HM1:IMSS clone 6</strain>
    </source>
</reference>
<comment type="catalytic activity">
    <reaction evidence="7">
        <text>L-cysteinyl-[protein] + hexadecanoyl-CoA = S-hexadecanoyl-L-cysteinyl-[protein] + CoA</text>
        <dbReference type="Rhea" id="RHEA:36683"/>
        <dbReference type="Rhea" id="RHEA-COMP:10131"/>
        <dbReference type="Rhea" id="RHEA-COMP:11032"/>
        <dbReference type="ChEBI" id="CHEBI:29950"/>
        <dbReference type="ChEBI" id="CHEBI:57287"/>
        <dbReference type="ChEBI" id="CHEBI:57379"/>
        <dbReference type="ChEBI" id="CHEBI:74151"/>
        <dbReference type="EC" id="2.3.1.225"/>
    </reaction>
</comment>
<organism evidence="9 10">
    <name type="scientific">Entamoeba histolytica</name>
    <dbReference type="NCBI Taxonomy" id="5759"/>
    <lineage>
        <taxon>Eukaryota</taxon>
        <taxon>Amoebozoa</taxon>
        <taxon>Evosea</taxon>
        <taxon>Archamoebae</taxon>
        <taxon>Mastigamoebida</taxon>
        <taxon>Entamoebidae</taxon>
        <taxon>Entamoeba</taxon>
    </lineage>
</organism>
<dbReference type="Pfam" id="PF01529">
    <property type="entry name" value="DHHC"/>
    <property type="match status" value="1"/>
</dbReference>
<keyword evidence="4 7" id="KW-1133">Transmembrane helix</keyword>
<dbReference type="InterPro" id="IPR001594">
    <property type="entry name" value="Palmitoyltrfase_DHHC"/>
</dbReference>
<dbReference type="GO" id="GO:0016020">
    <property type="term" value="C:membrane"/>
    <property type="evidence" value="ECO:0007669"/>
    <property type="project" value="UniProtKB-SubCell"/>
</dbReference>
<accession>A0A5K1UB45</accession>
<keyword evidence="5 7" id="KW-0472">Membrane</keyword>
<protein>
    <recommendedName>
        <fullName evidence="7">Palmitoyltransferase</fullName>
        <ecNumber evidence="7">2.3.1.225</ecNumber>
    </recommendedName>
</protein>
<dbReference type="VEuPathDB" id="AmoebaDB:KM1_248290"/>
<dbReference type="VEuPathDB" id="AmoebaDB:EHI7A_157030"/>
<dbReference type="PROSITE" id="PS50216">
    <property type="entry name" value="DHHC"/>
    <property type="match status" value="1"/>
</dbReference>
<evidence type="ECO:0000259" key="8">
    <source>
        <dbReference type="Pfam" id="PF01529"/>
    </source>
</evidence>
<evidence type="ECO:0000313" key="9">
    <source>
        <dbReference type="EMBL" id="GAT97743.1"/>
    </source>
</evidence>
<keyword evidence="6 7" id="KW-0012">Acyltransferase</keyword>
<evidence type="ECO:0000256" key="1">
    <source>
        <dbReference type="ARBA" id="ARBA00004141"/>
    </source>
</evidence>
<sequence length="335" mass="38937">MSQSSIFIPVDELKAKERSIQQDRNKMRENLLKGPYLYRKSHNTSSDEFKGNDMITVYIASGIISVMFISSFYAFIHLPIVWIMPIPLTLFILMSVSYYKAVTTKPGKCINFQPKCSEEEKQQAIERETFGKEHGFKIVDIGYPTRYCTYCKSFRSERSYHCKKCGCCVLRRDHHCPWIGQCVGLNNHRYFMQFLYYLPINGFTGMIIQIWYLVKQMQTGLGDPSPGNVFFIIFSLISAMIMFAMSCAVASLTYHYSYLLLKNMSSMEDIELVRYECLSHHKVPHFPSYDIGALKNWQSIMGTSFLSWTCPWYNENKELNQNSFTEISLSSIHID</sequence>
<feature type="transmembrane region" description="Helical" evidence="7">
    <location>
        <begin position="194"/>
        <end position="214"/>
    </location>
</feature>
<evidence type="ECO:0000256" key="5">
    <source>
        <dbReference type="ARBA" id="ARBA00023136"/>
    </source>
</evidence>
<feature type="transmembrane region" description="Helical" evidence="7">
    <location>
        <begin position="229"/>
        <end position="254"/>
    </location>
</feature>
<feature type="transmembrane region" description="Helical" evidence="7">
    <location>
        <begin position="55"/>
        <end position="76"/>
    </location>
</feature>
<dbReference type="OMA" id="DIGYPAR"/>
<evidence type="ECO:0000256" key="2">
    <source>
        <dbReference type="ARBA" id="ARBA00022679"/>
    </source>
</evidence>
<evidence type="ECO:0000313" key="10">
    <source>
        <dbReference type="Proteomes" id="UP000078387"/>
    </source>
</evidence>
<dbReference type="VEuPathDB" id="AmoebaDB:EHI8A_177230"/>
<dbReference type="InterPro" id="IPR039859">
    <property type="entry name" value="PFA4/ZDH16/20/ERF2-like"/>
</dbReference>
<dbReference type="Proteomes" id="UP000078387">
    <property type="component" value="Unassembled WGS sequence"/>
</dbReference>
<dbReference type="PANTHER" id="PTHR12246">
    <property type="entry name" value="PALMITOYLTRANSFERASE ZDHHC16"/>
    <property type="match status" value="1"/>
</dbReference>
<dbReference type="VEuPathDB" id="AmoebaDB:EHI5A_060040"/>
<dbReference type="EMBL" id="BDEQ01000001">
    <property type="protein sequence ID" value="GAT97743.1"/>
    <property type="molecule type" value="Genomic_DNA"/>
</dbReference>
<evidence type="ECO:0000256" key="6">
    <source>
        <dbReference type="ARBA" id="ARBA00023315"/>
    </source>
</evidence>
<keyword evidence="3 7" id="KW-0812">Transmembrane</keyword>
<evidence type="ECO:0000256" key="3">
    <source>
        <dbReference type="ARBA" id="ARBA00022692"/>
    </source>
</evidence>
<dbReference type="VEuPathDB" id="AmoebaDB:EHI_052120"/>
<feature type="domain" description="Palmitoyltransferase DHHC" evidence="8">
    <location>
        <begin position="144"/>
        <end position="271"/>
    </location>
</feature>